<evidence type="ECO:0000256" key="1">
    <source>
        <dbReference type="SAM" id="MobiDB-lite"/>
    </source>
</evidence>
<sequence>MTAQTRTSPGSACGGDEHGLVHSPAANTPATADAPSEVSYERVDPDRYVVLHDGPVGFVEVVPPVFVCYVGHPYAQASEIAQVHDFHRAVEIVAETAASPRAPKITA</sequence>
<feature type="region of interest" description="Disordered" evidence="1">
    <location>
        <begin position="1"/>
        <end position="39"/>
    </location>
</feature>
<protein>
    <submittedName>
        <fullName evidence="2">Uncharacterized protein</fullName>
    </submittedName>
</protein>
<dbReference type="Proteomes" id="UP000831963">
    <property type="component" value="Chromosome"/>
</dbReference>
<feature type="compositionally biased region" description="Low complexity" evidence="1">
    <location>
        <begin position="24"/>
        <end position="35"/>
    </location>
</feature>
<dbReference type="RefSeq" id="WP_247955589.1">
    <property type="nucleotide sequence ID" value="NZ_CP078077.1"/>
</dbReference>
<proteinExistence type="predicted"/>
<evidence type="ECO:0000313" key="3">
    <source>
        <dbReference type="Proteomes" id="UP000831963"/>
    </source>
</evidence>
<reference evidence="2 3" key="1">
    <citation type="submission" date="2021-06" db="EMBL/GenBank/DDBJ databases">
        <title>Genome-based taxonomic framework of Microbacterium strains isolated from marine environment, the description of four new species and reclassification of four preexisting species.</title>
        <authorList>
            <person name="Lee S.D."/>
            <person name="Kim S.-M."/>
            <person name="Byeon Y.-S."/>
            <person name="Yang H.L."/>
            <person name="Kim I.S."/>
        </authorList>
    </citation>
    <scope>NUCLEOTIDE SEQUENCE [LARGE SCALE GENOMIC DNA]</scope>
    <source>
        <strain evidence="2 3">SSW1-36</strain>
    </source>
</reference>
<evidence type="ECO:0000313" key="2">
    <source>
        <dbReference type="EMBL" id="UPL14744.1"/>
    </source>
</evidence>
<name>A0ABY4IQ52_9MICO</name>
<organism evidence="2 3">
    <name type="scientific">Microbacterium galbinum</name>
    <dbReference type="NCBI Taxonomy" id="2851646"/>
    <lineage>
        <taxon>Bacteria</taxon>
        <taxon>Bacillati</taxon>
        <taxon>Actinomycetota</taxon>
        <taxon>Actinomycetes</taxon>
        <taxon>Micrococcales</taxon>
        <taxon>Microbacteriaceae</taxon>
        <taxon>Microbacterium</taxon>
    </lineage>
</organism>
<dbReference type="EMBL" id="CP078077">
    <property type="protein sequence ID" value="UPL14744.1"/>
    <property type="molecule type" value="Genomic_DNA"/>
</dbReference>
<gene>
    <name evidence="2" type="ORF">KV396_09740</name>
</gene>
<feature type="compositionally biased region" description="Polar residues" evidence="1">
    <location>
        <begin position="1"/>
        <end position="10"/>
    </location>
</feature>
<keyword evidence="3" id="KW-1185">Reference proteome</keyword>
<accession>A0ABY4IQ52</accession>